<evidence type="ECO:0000259" key="20">
    <source>
        <dbReference type="PROSITE" id="PS51473"/>
    </source>
</evidence>
<comment type="catalytic activity">
    <reaction evidence="16">
        <text>L-threonyl-[protein] + ATP = O-phospho-L-threonyl-[protein] + ADP + H(+)</text>
        <dbReference type="Rhea" id="RHEA:46608"/>
        <dbReference type="Rhea" id="RHEA-COMP:11060"/>
        <dbReference type="Rhea" id="RHEA-COMP:11605"/>
        <dbReference type="ChEBI" id="CHEBI:15378"/>
        <dbReference type="ChEBI" id="CHEBI:30013"/>
        <dbReference type="ChEBI" id="CHEBI:30616"/>
        <dbReference type="ChEBI" id="CHEBI:61977"/>
        <dbReference type="ChEBI" id="CHEBI:456216"/>
    </reaction>
</comment>
<evidence type="ECO:0000256" key="13">
    <source>
        <dbReference type="ARBA" id="ARBA00023170"/>
    </source>
</evidence>
<comment type="subcellular location">
    <subcellularLocation>
        <location evidence="1">Membrane</location>
        <topology evidence="1">Single-pass membrane protein</topology>
    </subcellularLocation>
</comment>
<dbReference type="FunFam" id="3.30.430.20:FF:000015">
    <property type="entry name" value="Cysteine-rich receptor-like protein kinase 3"/>
    <property type="match status" value="1"/>
</dbReference>
<evidence type="ECO:0000256" key="16">
    <source>
        <dbReference type="ARBA" id="ARBA00047951"/>
    </source>
</evidence>
<dbReference type="EMBL" id="NMUH01003941">
    <property type="protein sequence ID" value="MQM07732.1"/>
    <property type="molecule type" value="Genomic_DNA"/>
</dbReference>
<keyword evidence="9" id="KW-0418">Kinase</keyword>
<dbReference type="SUPFAM" id="SSF56112">
    <property type="entry name" value="Protein kinase-like (PK-like)"/>
    <property type="match status" value="1"/>
</dbReference>
<evidence type="ECO:0000256" key="6">
    <source>
        <dbReference type="ARBA" id="ARBA00022729"/>
    </source>
</evidence>
<dbReference type="Gene3D" id="3.30.430.20">
    <property type="entry name" value="Gnk2 domain, C-X8-C-X2-C motif"/>
    <property type="match status" value="2"/>
</dbReference>
<sequence length="622" mass="67802">MHRLAVAMAADGAPLFPLLLLRLLLLTTPSSADPRATEAAHICGSRRSSDAVSFVQNFVSDMAALAGLVSSAGWGIHLANSSSSSVPVYGLAQCHSDLSPTDCLLCFSECRTRLPRCLPNVSARVFLDGCFLRYDSYPFYSEAVDPALDTAVCGGTRVGGVPGEEEPWRRGVVGLLGNLTEAAAGNGGFAVREDAAAGVYGLAECWETVGAEGCRECLGKAGREVAGCLPAREGRGLNAGCYLRYSDSKFYSATGQNGGGSSKKVLIFALVPPIALVVVLSSLFVWICYRRQRNMKKESRHLLEIYAPMRKSHLHFKYEILERSTDHFNPTKKLGQGGAGSVYKGTLPDGRNVAVKRLFFNGRQWADEFFNEVNLISKLQHKNLVKLLGCSIEGPESLLVYEYIPNTSLDRFLFGKGNNYLLTWEQRFQIILGVAEGLAYLHRGPETRIIHRDIKCSNILLDDNLNARIADFGLARRFSVDQSHVKTGVAGTLGYVAPEYVIQGILTDKADVYSFGILVLEVLCGMQNNIFARESVSVLRTVWKHYIAGTLMECLDQSLKGEIPAEEASYVFQVGLLCTQASVTLRPSAPEVVEMLSSRTSNIQMPTQPPFIELGSVDTSPS</sequence>
<dbReference type="GO" id="GO:0005524">
    <property type="term" value="F:ATP binding"/>
    <property type="evidence" value="ECO:0007669"/>
    <property type="project" value="UniProtKB-KW"/>
</dbReference>
<dbReference type="Pfam" id="PF07714">
    <property type="entry name" value="PK_Tyr_Ser-Thr"/>
    <property type="match status" value="1"/>
</dbReference>
<dbReference type="Gene3D" id="3.30.200.20">
    <property type="entry name" value="Phosphorylase Kinase, domain 1"/>
    <property type="match status" value="1"/>
</dbReference>
<dbReference type="PROSITE" id="PS50011">
    <property type="entry name" value="PROTEIN_KINASE_DOM"/>
    <property type="match status" value="1"/>
</dbReference>
<keyword evidence="2" id="KW-0723">Serine/threonine-protein kinase</keyword>
<evidence type="ECO:0000256" key="12">
    <source>
        <dbReference type="ARBA" id="ARBA00023136"/>
    </source>
</evidence>
<dbReference type="PROSITE" id="PS51473">
    <property type="entry name" value="GNK2"/>
    <property type="match status" value="2"/>
</dbReference>
<dbReference type="InterPro" id="IPR000719">
    <property type="entry name" value="Prot_kinase_dom"/>
</dbReference>
<dbReference type="SMART" id="SM00220">
    <property type="entry name" value="S_TKc"/>
    <property type="match status" value="1"/>
</dbReference>
<dbReference type="InterPro" id="IPR052059">
    <property type="entry name" value="CR_Ser/Thr_kinase"/>
</dbReference>
<keyword evidence="8" id="KW-0547">Nucleotide-binding</keyword>
<accession>A0A843WC75</accession>
<evidence type="ECO:0000256" key="14">
    <source>
        <dbReference type="ARBA" id="ARBA00023180"/>
    </source>
</evidence>
<dbReference type="FunFam" id="3.30.430.20:FF:000005">
    <property type="entry name" value="Cysteine-rich receptor-like protein kinase 2"/>
    <property type="match status" value="1"/>
</dbReference>
<dbReference type="InterPro" id="IPR001245">
    <property type="entry name" value="Ser-Thr/Tyr_kinase_cat_dom"/>
</dbReference>
<keyword evidence="4" id="KW-0808">Transferase</keyword>
<dbReference type="CDD" id="cd23509">
    <property type="entry name" value="Gnk2-like"/>
    <property type="match status" value="2"/>
</dbReference>
<dbReference type="InterPro" id="IPR011009">
    <property type="entry name" value="Kinase-like_dom_sf"/>
</dbReference>
<evidence type="ECO:0000256" key="3">
    <source>
        <dbReference type="ARBA" id="ARBA00022553"/>
    </source>
</evidence>
<dbReference type="CDD" id="cd14066">
    <property type="entry name" value="STKc_IRAK"/>
    <property type="match status" value="1"/>
</dbReference>
<reference evidence="21" key="1">
    <citation type="submission" date="2017-07" db="EMBL/GenBank/DDBJ databases">
        <title>Taro Niue Genome Assembly and Annotation.</title>
        <authorList>
            <person name="Atibalentja N."/>
            <person name="Keating K."/>
            <person name="Fields C.J."/>
        </authorList>
    </citation>
    <scope>NUCLEOTIDE SEQUENCE</scope>
    <source>
        <strain evidence="21">Niue_2</strain>
        <tissue evidence="21">Leaf</tissue>
    </source>
</reference>
<feature type="domain" description="Gnk2-homologous" evidence="20">
    <location>
        <begin position="36"/>
        <end position="139"/>
    </location>
</feature>
<comment type="caution">
    <text evidence="21">The sequence shown here is derived from an EMBL/GenBank/DDBJ whole genome shotgun (WGS) entry which is preliminary data.</text>
</comment>
<feature type="domain" description="Protein kinase" evidence="19">
    <location>
        <begin position="328"/>
        <end position="612"/>
    </location>
</feature>
<proteinExistence type="predicted"/>
<feature type="signal peptide" evidence="18">
    <location>
        <begin position="1"/>
        <end position="32"/>
    </location>
</feature>
<evidence type="ECO:0000256" key="8">
    <source>
        <dbReference type="ARBA" id="ARBA00022741"/>
    </source>
</evidence>
<evidence type="ECO:0000256" key="15">
    <source>
        <dbReference type="ARBA" id="ARBA00047558"/>
    </source>
</evidence>
<keyword evidence="14" id="KW-0325">Glycoprotein</keyword>
<dbReference type="Proteomes" id="UP000652761">
    <property type="component" value="Unassembled WGS sequence"/>
</dbReference>
<dbReference type="InterPro" id="IPR002902">
    <property type="entry name" value="GNK2"/>
</dbReference>
<keyword evidence="10" id="KW-0067">ATP-binding</keyword>
<dbReference type="OrthoDB" id="1908121at2759"/>
<gene>
    <name evidence="21" type="ORF">Taro_040572</name>
</gene>
<evidence type="ECO:0000256" key="18">
    <source>
        <dbReference type="SAM" id="SignalP"/>
    </source>
</evidence>
<comment type="catalytic activity">
    <reaction evidence="15">
        <text>L-seryl-[protein] + ATP = O-phospho-L-seryl-[protein] + ADP + H(+)</text>
        <dbReference type="Rhea" id="RHEA:17989"/>
        <dbReference type="Rhea" id="RHEA-COMP:9863"/>
        <dbReference type="Rhea" id="RHEA-COMP:11604"/>
        <dbReference type="ChEBI" id="CHEBI:15378"/>
        <dbReference type="ChEBI" id="CHEBI:29999"/>
        <dbReference type="ChEBI" id="CHEBI:30616"/>
        <dbReference type="ChEBI" id="CHEBI:83421"/>
        <dbReference type="ChEBI" id="CHEBI:456216"/>
    </reaction>
</comment>
<dbReference type="FunFam" id="3.30.200.20:FF:000177">
    <property type="entry name" value="Cysteine-rich receptor-like protein kinase 2"/>
    <property type="match status" value="1"/>
</dbReference>
<dbReference type="GO" id="GO:0016020">
    <property type="term" value="C:membrane"/>
    <property type="evidence" value="ECO:0007669"/>
    <property type="project" value="UniProtKB-SubCell"/>
</dbReference>
<evidence type="ECO:0000256" key="10">
    <source>
        <dbReference type="ARBA" id="ARBA00022840"/>
    </source>
</evidence>
<dbReference type="FunFam" id="1.10.510.10:FF:000336">
    <property type="entry name" value="Cysteine-rich receptor-like protein kinase 2"/>
    <property type="match status" value="1"/>
</dbReference>
<keyword evidence="5 17" id="KW-0812">Transmembrane</keyword>
<evidence type="ECO:0008006" key="23">
    <source>
        <dbReference type="Google" id="ProtNLM"/>
    </source>
</evidence>
<keyword evidence="3" id="KW-0597">Phosphoprotein</keyword>
<evidence type="ECO:0000313" key="21">
    <source>
        <dbReference type="EMBL" id="MQM07732.1"/>
    </source>
</evidence>
<evidence type="ECO:0000313" key="22">
    <source>
        <dbReference type="Proteomes" id="UP000652761"/>
    </source>
</evidence>
<evidence type="ECO:0000256" key="11">
    <source>
        <dbReference type="ARBA" id="ARBA00022989"/>
    </source>
</evidence>
<dbReference type="InterPro" id="IPR008271">
    <property type="entry name" value="Ser/Thr_kinase_AS"/>
</dbReference>
<dbReference type="SMR" id="A0A843WC75"/>
<evidence type="ECO:0000256" key="9">
    <source>
        <dbReference type="ARBA" id="ARBA00022777"/>
    </source>
</evidence>
<evidence type="ECO:0000256" key="1">
    <source>
        <dbReference type="ARBA" id="ARBA00004167"/>
    </source>
</evidence>
<evidence type="ECO:0000259" key="19">
    <source>
        <dbReference type="PROSITE" id="PS50011"/>
    </source>
</evidence>
<keyword evidence="7" id="KW-0677">Repeat</keyword>
<dbReference type="PANTHER" id="PTHR47973">
    <property type="entry name" value="CYSTEINE-RICH RECEPTOR-LIKE PROTEIN KINASE 3"/>
    <property type="match status" value="1"/>
</dbReference>
<dbReference type="InterPro" id="IPR038408">
    <property type="entry name" value="GNK2_sf"/>
</dbReference>
<dbReference type="Gene3D" id="1.10.510.10">
    <property type="entry name" value="Transferase(Phosphotransferase) domain 1"/>
    <property type="match status" value="1"/>
</dbReference>
<feature type="chain" id="PRO_5032457814" description="Cysteine-rich receptor-like protein kinase 42" evidence="18">
    <location>
        <begin position="33"/>
        <end position="622"/>
    </location>
</feature>
<keyword evidence="13" id="KW-0675">Receptor</keyword>
<name>A0A843WC75_COLES</name>
<evidence type="ECO:0000256" key="4">
    <source>
        <dbReference type="ARBA" id="ARBA00022679"/>
    </source>
</evidence>
<dbReference type="GO" id="GO:0004674">
    <property type="term" value="F:protein serine/threonine kinase activity"/>
    <property type="evidence" value="ECO:0007669"/>
    <property type="project" value="UniProtKB-KW"/>
</dbReference>
<dbReference type="PROSITE" id="PS00108">
    <property type="entry name" value="PROTEIN_KINASE_ST"/>
    <property type="match status" value="1"/>
</dbReference>
<keyword evidence="6 18" id="KW-0732">Signal</keyword>
<dbReference type="Pfam" id="PF01657">
    <property type="entry name" value="Stress-antifung"/>
    <property type="match status" value="2"/>
</dbReference>
<evidence type="ECO:0000256" key="2">
    <source>
        <dbReference type="ARBA" id="ARBA00022527"/>
    </source>
</evidence>
<evidence type="ECO:0000256" key="17">
    <source>
        <dbReference type="SAM" id="Phobius"/>
    </source>
</evidence>
<keyword evidence="22" id="KW-1185">Reference proteome</keyword>
<dbReference type="AlphaFoldDB" id="A0A843WC75"/>
<evidence type="ECO:0000256" key="5">
    <source>
        <dbReference type="ARBA" id="ARBA00022692"/>
    </source>
</evidence>
<keyword evidence="12 17" id="KW-0472">Membrane</keyword>
<keyword evidence="11 17" id="KW-1133">Transmembrane helix</keyword>
<organism evidence="21 22">
    <name type="scientific">Colocasia esculenta</name>
    <name type="common">Wild taro</name>
    <name type="synonym">Arum esculentum</name>
    <dbReference type="NCBI Taxonomy" id="4460"/>
    <lineage>
        <taxon>Eukaryota</taxon>
        <taxon>Viridiplantae</taxon>
        <taxon>Streptophyta</taxon>
        <taxon>Embryophyta</taxon>
        <taxon>Tracheophyta</taxon>
        <taxon>Spermatophyta</taxon>
        <taxon>Magnoliopsida</taxon>
        <taxon>Liliopsida</taxon>
        <taxon>Araceae</taxon>
        <taxon>Aroideae</taxon>
        <taxon>Colocasieae</taxon>
        <taxon>Colocasia</taxon>
    </lineage>
</organism>
<protein>
    <recommendedName>
        <fullName evidence="23">Cysteine-rich receptor-like protein kinase 42</fullName>
    </recommendedName>
</protein>
<feature type="transmembrane region" description="Helical" evidence="17">
    <location>
        <begin position="265"/>
        <end position="289"/>
    </location>
</feature>
<evidence type="ECO:0000256" key="7">
    <source>
        <dbReference type="ARBA" id="ARBA00022737"/>
    </source>
</evidence>
<feature type="domain" description="Gnk2-homologous" evidence="20">
    <location>
        <begin position="149"/>
        <end position="250"/>
    </location>
</feature>